<dbReference type="AlphaFoldDB" id="A0A8S9GXT3"/>
<feature type="region of interest" description="Disordered" evidence="1">
    <location>
        <begin position="169"/>
        <end position="210"/>
    </location>
</feature>
<feature type="compositionally biased region" description="Basic and acidic residues" evidence="1">
    <location>
        <begin position="109"/>
        <end position="147"/>
    </location>
</feature>
<reference evidence="2" key="1">
    <citation type="submission" date="2019-12" db="EMBL/GenBank/DDBJ databases">
        <title>Genome sequencing and annotation of Brassica cretica.</title>
        <authorList>
            <person name="Studholme D.J."/>
            <person name="Sarris P.F."/>
        </authorList>
    </citation>
    <scope>NUCLEOTIDE SEQUENCE</scope>
    <source>
        <strain evidence="2">PFS-102/07</strain>
        <tissue evidence="2">Leaf</tissue>
    </source>
</reference>
<feature type="compositionally biased region" description="Basic and acidic residues" evidence="1">
    <location>
        <begin position="36"/>
        <end position="47"/>
    </location>
</feature>
<feature type="region of interest" description="Disordered" evidence="1">
    <location>
        <begin position="36"/>
        <end position="70"/>
    </location>
</feature>
<sequence length="210" mass="23726">METNPLGEIVPVSFEYRLLAKEASREQSGFIRKEDIRYGESSKRFTTDGKTANPQDNRVGERSQRDNRDSALTPVMLQEMTSVENPVKHPVILKKLQKPTEVYNKRRYEESFASSKLREAERKRETKKSVARKEEGVRVPEKSHDRLSALAAKEPLKIASPSLQEALRLNTSEKHLSDSHFKQELPGKLPDHCDAPGSEGGSSAIKKSQI</sequence>
<feature type="compositionally biased region" description="Basic and acidic residues" evidence="1">
    <location>
        <begin position="171"/>
        <end position="194"/>
    </location>
</feature>
<accession>A0A8S9GXT3</accession>
<gene>
    <name evidence="2" type="ORF">F2Q70_00019155</name>
</gene>
<organism evidence="2">
    <name type="scientific">Brassica cretica</name>
    <name type="common">Mustard</name>
    <dbReference type="NCBI Taxonomy" id="69181"/>
    <lineage>
        <taxon>Eukaryota</taxon>
        <taxon>Viridiplantae</taxon>
        <taxon>Streptophyta</taxon>
        <taxon>Embryophyta</taxon>
        <taxon>Tracheophyta</taxon>
        <taxon>Spermatophyta</taxon>
        <taxon>Magnoliopsida</taxon>
        <taxon>eudicotyledons</taxon>
        <taxon>Gunneridae</taxon>
        <taxon>Pentapetalae</taxon>
        <taxon>rosids</taxon>
        <taxon>malvids</taxon>
        <taxon>Brassicales</taxon>
        <taxon>Brassicaceae</taxon>
        <taxon>Brassiceae</taxon>
        <taxon>Brassica</taxon>
    </lineage>
</organism>
<name>A0A8S9GXT3_BRACR</name>
<protein>
    <submittedName>
        <fullName evidence="2">Uncharacterized protein</fullName>
    </submittedName>
</protein>
<feature type="region of interest" description="Disordered" evidence="1">
    <location>
        <begin position="109"/>
        <end position="148"/>
    </location>
</feature>
<comment type="caution">
    <text evidence="2">The sequence shown here is derived from an EMBL/GenBank/DDBJ whole genome shotgun (WGS) entry which is preliminary data.</text>
</comment>
<dbReference type="EMBL" id="QGKY02001925">
    <property type="protein sequence ID" value="KAF2548988.1"/>
    <property type="molecule type" value="Genomic_DNA"/>
</dbReference>
<evidence type="ECO:0000313" key="2">
    <source>
        <dbReference type="EMBL" id="KAF2548988.1"/>
    </source>
</evidence>
<feature type="compositionally biased region" description="Basic and acidic residues" evidence="1">
    <location>
        <begin position="58"/>
        <end position="69"/>
    </location>
</feature>
<proteinExistence type="predicted"/>
<evidence type="ECO:0000256" key="1">
    <source>
        <dbReference type="SAM" id="MobiDB-lite"/>
    </source>
</evidence>